<reference evidence="6" key="1">
    <citation type="submission" date="2022-07" db="EMBL/GenBank/DDBJ databases">
        <title>Phylogenomic reconstructions and comparative analyses of Kickxellomycotina fungi.</title>
        <authorList>
            <person name="Reynolds N.K."/>
            <person name="Stajich J.E."/>
            <person name="Barry K."/>
            <person name="Grigoriev I.V."/>
            <person name="Crous P."/>
            <person name="Smith M.E."/>
        </authorList>
    </citation>
    <scope>NUCLEOTIDE SEQUENCE</scope>
    <source>
        <strain evidence="6">NRRL 3115</strain>
    </source>
</reference>
<evidence type="ECO:0000313" key="6">
    <source>
        <dbReference type="EMBL" id="KAJ2672280.1"/>
    </source>
</evidence>
<dbReference type="GO" id="GO:0005634">
    <property type="term" value="C:nucleus"/>
    <property type="evidence" value="ECO:0007669"/>
    <property type="project" value="UniProtKB-SubCell"/>
</dbReference>
<evidence type="ECO:0000313" key="7">
    <source>
        <dbReference type="Proteomes" id="UP001151518"/>
    </source>
</evidence>
<dbReference type="InterPro" id="IPR011333">
    <property type="entry name" value="SKP1/BTB/POZ_sf"/>
</dbReference>
<comment type="similarity">
    <text evidence="2">Belongs to the SKP1 family.</text>
</comment>
<evidence type="ECO:0000259" key="5">
    <source>
        <dbReference type="Pfam" id="PF03931"/>
    </source>
</evidence>
<name>A0A9W8G4N8_9FUNG</name>
<dbReference type="AlphaFoldDB" id="A0A9W8G4N8"/>
<comment type="subcellular location">
    <subcellularLocation>
        <location evidence="1">Nucleus</location>
    </subcellularLocation>
</comment>
<keyword evidence="4" id="KW-0539">Nucleus</keyword>
<dbReference type="InterPro" id="IPR039948">
    <property type="entry name" value="ELC1"/>
</dbReference>
<organism evidence="6 7">
    <name type="scientific">Coemansia spiralis</name>
    <dbReference type="NCBI Taxonomy" id="417178"/>
    <lineage>
        <taxon>Eukaryota</taxon>
        <taxon>Fungi</taxon>
        <taxon>Fungi incertae sedis</taxon>
        <taxon>Zoopagomycota</taxon>
        <taxon>Kickxellomycotina</taxon>
        <taxon>Kickxellomycetes</taxon>
        <taxon>Kickxellales</taxon>
        <taxon>Kickxellaceae</taxon>
        <taxon>Coemansia</taxon>
    </lineage>
</organism>
<dbReference type="OrthoDB" id="249087at2759"/>
<evidence type="ECO:0000256" key="2">
    <source>
        <dbReference type="ARBA" id="ARBA00009993"/>
    </source>
</evidence>
<comment type="caution">
    <text evidence="6">The sequence shown here is derived from an EMBL/GenBank/DDBJ whole genome shotgun (WGS) entry which is preliminary data.</text>
</comment>
<evidence type="ECO:0000256" key="4">
    <source>
        <dbReference type="ARBA" id="ARBA00023242"/>
    </source>
</evidence>
<feature type="domain" description="SKP1 component POZ" evidence="5">
    <location>
        <begin position="9"/>
        <end position="76"/>
    </location>
</feature>
<dbReference type="FunFam" id="3.30.710.10:FF:000035">
    <property type="entry name" value="Elongin C transcription elongation factor"/>
    <property type="match status" value="1"/>
</dbReference>
<sequence>MSNSSETTTVKLASGDGFTIILDKQVAEQSSTIKNMLEVSRGGSSAFTEALTNEIKFPEIKGKVLEKICQYLMYKHRYADSVDRVPEFGFDLEMSLELLMAADYLDC</sequence>
<proteinExistence type="inferred from homology"/>
<dbReference type="Proteomes" id="UP001151518">
    <property type="component" value="Unassembled WGS sequence"/>
</dbReference>
<dbReference type="InterPro" id="IPR001232">
    <property type="entry name" value="SKP1-like"/>
</dbReference>
<dbReference type="CDD" id="cd18321">
    <property type="entry name" value="BTB_POZ_EloC"/>
    <property type="match status" value="1"/>
</dbReference>
<dbReference type="SUPFAM" id="SSF54695">
    <property type="entry name" value="POZ domain"/>
    <property type="match status" value="1"/>
</dbReference>
<dbReference type="InterPro" id="IPR016073">
    <property type="entry name" value="Skp1_comp_POZ"/>
</dbReference>
<accession>A0A9W8G4N8</accession>
<gene>
    <name evidence="6" type="primary">ELC1</name>
    <name evidence="6" type="ORF">GGI25_005161</name>
</gene>
<dbReference type="Gene3D" id="3.30.710.10">
    <property type="entry name" value="Potassium Channel Kv1.1, Chain A"/>
    <property type="match status" value="1"/>
</dbReference>
<dbReference type="SMART" id="SM00512">
    <property type="entry name" value="Skp1"/>
    <property type="match status" value="1"/>
</dbReference>
<dbReference type="EMBL" id="JANBTW010000085">
    <property type="protein sequence ID" value="KAJ2672280.1"/>
    <property type="molecule type" value="Genomic_DNA"/>
</dbReference>
<dbReference type="Pfam" id="PF03931">
    <property type="entry name" value="Skp1_POZ"/>
    <property type="match status" value="1"/>
</dbReference>
<evidence type="ECO:0000256" key="1">
    <source>
        <dbReference type="ARBA" id="ARBA00004123"/>
    </source>
</evidence>
<protein>
    <recommendedName>
        <fullName evidence="3">Elongin-C</fullName>
    </recommendedName>
</protein>
<dbReference type="PANTHER" id="PTHR20648">
    <property type="entry name" value="ELONGIN-C"/>
    <property type="match status" value="1"/>
</dbReference>
<evidence type="ECO:0000256" key="3">
    <source>
        <dbReference type="ARBA" id="ARBA00021347"/>
    </source>
</evidence>
<dbReference type="GO" id="GO:0006511">
    <property type="term" value="P:ubiquitin-dependent protein catabolic process"/>
    <property type="evidence" value="ECO:0007669"/>
    <property type="project" value="InterPro"/>
</dbReference>